<evidence type="ECO:0000313" key="2">
    <source>
        <dbReference type="Proteomes" id="UP000636479"/>
    </source>
</evidence>
<gene>
    <name evidence="1" type="ORF">MIND_00386100</name>
</gene>
<dbReference type="GeneID" id="59343208"/>
<protein>
    <submittedName>
        <fullName evidence="1">Uncharacterized protein</fullName>
    </submittedName>
</protein>
<dbReference type="RefSeq" id="XP_037223577.1">
    <property type="nucleotide sequence ID" value="XM_037360692.1"/>
</dbReference>
<dbReference type="EMBL" id="JACAZF010000003">
    <property type="protein sequence ID" value="KAF7310127.1"/>
    <property type="molecule type" value="Genomic_DNA"/>
</dbReference>
<proteinExistence type="predicted"/>
<dbReference type="AlphaFoldDB" id="A0A8H6W9W4"/>
<dbReference type="OrthoDB" id="2745898at2759"/>
<keyword evidence="2" id="KW-1185">Reference proteome</keyword>
<dbReference type="Proteomes" id="UP000636479">
    <property type="component" value="Unassembled WGS sequence"/>
</dbReference>
<accession>A0A8H6W9W4</accession>
<reference evidence="1" key="1">
    <citation type="submission" date="2020-05" db="EMBL/GenBank/DDBJ databases">
        <title>Mycena genomes resolve the evolution of fungal bioluminescence.</title>
        <authorList>
            <person name="Tsai I.J."/>
        </authorList>
    </citation>
    <scope>NUCLEOTIDE SEQUENCE</scope>
    <source>
        <strain evidence="1">171206Taipei</strain>
    </source>
</reference>
<name>A0A8H6W9W4_9AGAR</name>
<organism evidence="1 2">
    <name type="scientific">Mycena indigotica</name>
    <dbReference type="NCBI Taxonomy" id="2126181"/>
    <lineage>
        <taxon>Eukaryota</taxon>
        <taxon>Fungi</taxon>
        <taxon>Dikarya</taxon>
        <taxon>Basidiomycota</taxon>
        <taxon>Agaricomycotina</taxon>
        <taxon>Agaricomycetes</taxon>
        <taxon>Agaricomycetidae</taxon>
        <taxon>Agaricales</taxon>
        <taxon>Marasmiineae</taxon>
        <taxon>Mycenaceae</taxon>
        <taxon>Mycena</taxon>
    </lineage>
</organism>
<comment type="caution">
    <text evidence="1">The sequence shown here is derived from an EMBL/GenBank/DDBJ whole genome shotgun (WGS) entry which is preliminary data.</text>
</comment>
<sequence length="428" mass="46069">MPAPTFPPEIIASVVKNVDDRPTLELCALAASVFLEPSQRQLYGLLKLRYDKDPQEAARGSDPEYRTYAAAAAHFEAFPHLAKYVSSIHVVLGAIRPVALPAVGAMFLRLQHVRYCELHGSGQPVDWLLEWPIVVAWLSTQTGLKHLAVYNVSKIPRVALRAMLNAALSLELSFGAEVGHPERDANYHPAPPSSKSSVLRRLNVLTCETFETLARSREFAGYFKSLTALTMTADRENRLCFAAADSLQELSLSFPQAPESASLSSSASDSTLDASELPNDSDLATSIRLPGSLPLLRNLRLMIDDFSGPQDGPYLPLTLLSALVGAAPRLGRVTLQLCDIPLSLLADISSASPATRSGIFTSAVGQALDELLLPIGAVVWTPGDFYPDTSDTDPISSFAYAQLIDITVAGLKSSLPRTDAGGRLSMEA</sequence>
<evidence type="ECO:0000313" key="1">
    <source>
        <dbReference type="EMBL" id="KAF7310127.1"/>
    </source>
</evidence>